<dbReference type="CDD" id="cd00609">
    <property type="entry name" value="AAT_like"/>
    <property type="match status" value="1"/>
</dbReference>
<dbReference type="PANTHER" id="PTHR42790:SF19">
    <property type="entry name" value="KYNURENINE_ALPHA-AMINOADIPATE AMINOTRANSFERASE, MITOCHONDRIAL"/>
    <property type="match status" value="1"/>
</dbReference>
<comment type="similarity">
    <text evidence="2">Belongs to the class-I pyridoxal-phosphate-dependent aminotransferase family.</text>
</comment>
<dbReference type="FunFam" id="3.40.640.10:FF:000053">
    <property type="entry name" value="Aminotransferase, class I"/>
    <property type="match status" value="1"/>
</dbReference>
<dbReference type="InterPro" id="IPR015422">
    <property type="entry name" value="PyrdxlP-dep_Trfase_small"/>
</dbReference>
<dbReference type="GO" id="GO:1901605">
    <property type="term" value="P:alpha-amino acid metabolic process"/>
    <property type="evidence" value="ECO:0007669"/>
    <property type="project" value="TreeGrafter"/>
</dbReference>
<name>A0A4R1MIV1_9FIRM</name>
<dbReference type="GO" id="GO:0008483">
    <property type="term" value="F:transaminase activity"/>
    <property type="evidence" value="ECO:0007669"/>
    <property type="project" value="UniProtKB-KW"/>
</dbReference>
<dbReference type="InterPro" id="IPR050859">
    <property type="entry name" value="Class-I_PLP-dep_aminotransf"/>
</dbReference>
<dbReference type="InterPro" id="IPR004839">
    <property type="entry name" value="Aminotransferase_I/II_large"/>
</dbReference>
<reference evidence="8 9" key="1">
    <citation type="submission" date="2019-03" db="EMBL/GenBank/DDBJ databases">
        <title>Genomic Encyclopedia of Type Strains, Phase IV (KMG-IV): sequencing the most valuable type-strain genomes for metagenomic binning, comparative biology and taxonomic classification.</title>
        <authorList>
            <person name="Goeker M."/>
        </authorList>
    </citation>
    <scope>NUCLEOTIDE SEQUENCE [LARGE SCALE GENOMIC DNA]</scope>
    <source>
        <strain evidence="8 9">DSM 24176</strain>
    </source>
</reference>
<comment type="cofactor">
    <cofactor evidence="1">
        <name>pyridoxal 5'-phosphate</name>
        <dbReference type="ChEBI" id="CHEBI:597326"/>
    </cofactor>
</comment>
<dbReference type="Proteomes" id="UP000294545">
    <property type="component" value="Unassembled WGS sequence"/>
</dbReference>
<dbReference type="InterPro" id="IPR015421">
    <property type="entry name" value="PyrdxlP-dep_Trfase_major"/>
</dbReference>
<evidence type="ECO:0000259" key="7">
    <source>
        <dbReference type="Pfam" id="PF00155"/>
    </source>
</evidence>
<evidence type="ECO:0000256" key="4">
    <source>
        <dbReference type="ARBA" id="ARBA00022576"/>
    </source>
</evidence>
<keyword evidence="4" id="KW-0032">Aminotransferase</keyword>
<comment type="subunit">
    <text evidence="3">Homodimer.</text>
</comment>
<keyword evidence="9" id="KW-1185">Reference proteome</keyword>
<dbReference type="Gene3D" id="3.40.640.10">
    <property type="entry name" value="Type I PLP-dependent aspartate aminotransferase-like (Major domain)"/>
    <property type="match status" value="1"/>
</dbReference>
<evidence type="ECO:0000256" key="5">
    <source>
        <dbReference type="ARBA" id="ARBA00022679"/>
    </source>
</evidence>
<evidence type="ECO:0000256" key="3">
    <source>
        <dbReference type="ARBA" id="ARBA00011738"/>
    </source>
</evidence>
<dbReference type="InterPro" id="IPR015424">
    <property type="entry name" value="PyrdxlP-dep_Trfase"/>
</dbReference>
<dbReference type="Pfam" id="PF00155">
    <property type="entry name" value="Aminotran_1_2"/>
    <property type="match status" value="1"/>
</dbReference>
<proteinExistence type="inferred from homology"/>
<keyword evidence="6" id="KW-0663">Pyridoxal phosphate</keyword>
<evidence type="ECO:0000256" key="2">
    <source>
        <dbReference type="ARBA" id="ARBA00007441"/>
    </source>
</evidence>
<organism evidence="8 9">
    <name type="scientific">Natranaerovirga hydrolytica</name>
    <dbReference type="NCBI Taxonomy" id="680378"/>
    <lineage>
        <taxon>Bacteria</taxon>
        <taxon>Bacillati</taxon>
        <taxon>Bacillota</taxon>
        <taxon>Clostridia</taxon>
        <taxon>Lachnospirales</taxon>
        <taxon>Natranaerovirgaceae</taxon>
        <taxon>Natranaerovirga</taxon>
    </lineage>
</organism>
<evidence type="ECO:0000256" key="1">
    <source>
        <dbReference type="ARBA" id="ARBA00001933"/>
    </source>
</evidence>
<comment type="caution">
    <text evidence="8">The sequence shown here is derived from an EMBL/GenBank/DDBJ whole genome shotgun (WGS) entry which is preliminary data.</text>
</comment>
<dbReference type="EMBL" id="SMGQ01000013">
    <property type="protein sequence ID" value="TCK92596.1"/>
    <property type="molecule type" value="Genomic_DNA"/>
</dbReference>
<protein>
    <submittedName>
        <fullName evidence="8">2-aminoadipate transaminase</fullName>
    </submittedName>
</protein>
<dbReference type="GO" id="GO:0030170">
    <property type="term" value="F:pyridoxal phosphate binding"/>
    <property type="evidence" value="ECO:0007669"/>
    <property type="project" value="InterPro"/>
</dbReference>
<feature type="domain" description="Aminotransferase class I/classII large" evidence="7">
    <location>
        <begin position="41"/>
        <end position="385"/>
    </location>
</feature>
<sequence>MTYKFASRMNHLKASEIREILKVTEKPDVISFAGGLPAPELFPIEAIKEASNRVLEEDGIKALQYTTTEGYSPLRKWISNRMNKKWQTNFGADNIMLTHGSQQGLDLTGKVFLDKGDIVLCESPTYLAAISAFKAYECQFMEVATDEEGMILEDLEKVLESHIDKIKLIYVIPDFQNPTGRTWSLNRRKELVKLATKYEVAIIEDNPYGELRFEGEMLPSVQSLDKEGWVISLGSFSKVFCPGYRIGWVMASKSLIEKYVLVKQGADLQCNTMAQMVIAKYLELYDIDVHIQNICDVYKDRRNTAIKVMEQEFPTEVKFTRPQGGLFAWVELPEFMNAKEVLEKCIEKNIAFVPGSSFFPNGGNENTLRLNFSTMPVEKIKEGLKCLGNVIKEMSV</sequence>
<dbReference type="SUPFAM" id="SSF53383">
    <property type="entry name" value="PLP-dependent transferases"/>
    <property type="match status" value="1"/>
</dbReference>
<gene>
    <name evidence="8" type="ORF">EDC19_1745</name>
</gene>
<evidence type="ECO:0000256" key="6">
    <source>
        <dbReference type="ARBA" id="ARBA00022898"/>
    </source>
</evidence>
<accession>A0A4R1MIV1</accession>
<dbReference type="AlphaFoldDB" id="A0A4R1MIV1"/>
<keyword evidence="5" id="KW-0808">Transferase</keyword>
<evidence type="ECO:0000313" key="9">
    <source>
        <dbReference type="Proteomes" id="UP000294545"/>
    </source>
</evidence>
<dbReference type="PANTHER" id="PTHR42790">
    <property type="entry name" value="AMINOTRANSFERASE"/>
    <property type="match status" value="1"/>
</dbReference>
<dbReference type="Gene3D" id="3.90.1150.10">
    <property type="entry name" value="Aspartate Aminotransferase, domain 1"/>
    <property type="match status" value="1"/>
</dbReference>
<evidence type="ECO:0000313" key="8">
    <source>
        <dbReference type="EMBL" id="TCK92596.1"/>
    </source>
</evidence>
<dbReference type="RefSeq" id="WP_132282463.1">
    <property type="nucleotide sequence ID" value="NZ_SMGQ01000013.1"/>
</dbReference>
<dbReference type="OrthoDB" id="9802328at2"/>